<dbReference type="OrthoDB" id="3596854at2759"/>
<comment type="caution">
    <text evidence="2">The sequence shown here is derived from an EMBL/GenBank/DDBJ whole genome shotgun (WGS) entry which is preliminary data.</text>
</comment>
<protein>
    <submittedName>
        <fullName evidence="2">Uncharacterized protein</fullName>
    </submittedName>
</protein>
<reference evidence="2 3" key="1">
    <citation type="journal article" date="2018" name="BMC Genomics">
        <title>Comparative genome analyses reveal sequence features reflecting distinct modes of host-adaptation between dicot and monocot powdery mildew.</title>
        <authorList>
            <person name="Wu Y."/>
            <person name="Ma X."/>
            <person name="Pan Z."/>
            <person name="Kale S.D."/>
            <person name="Song Y."/>
            <person name="King H."/>
            <person name="Zhang Q."/>
            <person name="Presley C."/>
            <person name="Deng X."/>
            <person name="Wei C.I."/>
            <person name="Xiao S."/>
        </authorList>
    </citation>
    <scope>NUCLEOTIDE SEQUENCE [LARGE SCALE GENOMIC DNA]</scope>
    <source>
        <strain evidence="2">UMSG2</strain>
    </source>
</reference>
<dbReference type="EMBL" id="MCFK01002543">
    <property type="protein sequence ID" value="RKF63464.1"/>
    <property type="molecule type" value="Genomic_DNA"/>
</dbReference>
<feature type="compositionally biased region" description="Acidic residues" evidence="1">
    <location>
        <begin position="250"/>
        <end position="259"/>
    </location>
</feature>
<keyword evidence="3" id="KW-1185">Reference proteome</keyword>
<feature type="region of interest" description="Disordered" evidence="1">
    <location>
        <begin position="249"/>
        <end position="271"/>
    </location>
</feature>
<name>A0A420I1B3_9PEZI</name>
<evidence type="ECO:0000256" key="1">
    <source>
        <dbReference type="SAM" id="MobiDB-lite"/>
    </source>
</evidence>
<gene>
    <name evidence="2" type="ORF">OnM2_025123</name>
</gene>
<proteinExistence type="predicted"/>
<accession>A0A420I1B3</accession>
<evidence type="ECO:0000313" key="2">
    <source>
        <dbReference type="EMBL" id="RKF63464.1"/>
    </source>
</evidence>
<organism evidence="2 3">
    <name type="scientific">Erysiphe neolycopersici</name>
    <dbReference type="NCBI Taxonomy" id="212602"/>
    <lineage>
        <taxon>Eukaryota</taxon>
        <taxon>Fungi</taxon>
        <taxon>Dikarya</taxon>
        <taxon>Ascomycota</taxon>
        <taxon>Pezizomycotina</taxon>
        <taxon>Leotiomycetes</taxon>
        <taxon>Erysiphales</taxon>
        <taxon>Erysiphaceae</taxon>
        <taxon>Erysiphe</taxon>
    </lineage>
</organism>
<evidence type="ECO:0000313" key="3">
    <source>
        <dbReference type="Proteomes" id="UP000286134"/>
    </source>
</evidence>
<sequence>MSKGTFPTYQICGKSGRWLINKSQWANRSTNDNVRSVSVEWRRPYPAERPNLIEKDKSENWRNSSSNAITKDCYASESKIPEIDFETFSGIPCANMNINQNQSLTDQESDMIIMTIGLLKALGLPMNTLTSRGFDGMTMNVADVTSAQLSHYASFELGVLGVWRKVEAFVRPFNKDNCWDIHLLLGMPWLHAVDARIRIRGLIIEISDSAIGEKIMKIKGPKFVESEKHKLVLCPVDSQKLKDQTILYDESSDESDDEGFGIPFQSESSKN</sequence>
<dbReference type="Proteomes" id="UP000286134">
    <property type="component" value="Unassembled WGS sequence"/>
</dbReference>
<dbReference type="AlphaFoldDB" id="A0A420I1B3"/>